<keyword evidence="1 3" id="KW-0807">Transducer</keyword>
<dbReference type="EMBL" id="CP001229">
    <property type="protein sequence ID" value="ACN99433.1"/>
    <property type="molecule type" value="Genomic_DNA"/>
</dbReference>
<feature type="coiled-coil region" evidence="4">
    <location>
        <begin position="63"/>
        <end position="90"/>
    </location>
</feature>
<dbReference type="SUPFAM" id="SSF58104">
    <property type="entry name" value="Methyl-accepting chemotaxis protein (MCP) signaling domain"/>
    <property type="match status" value="1"/>
</dbReference>
<evidence type="ECO:0000313" key="6">
    <source>
        <dbReference type="EMBL" id="ACN99433.1"/>
    </source>
</evidence>
<sequence length="90" mass="10064">MKHIEKINEIKKMVENIKKIAKQSNLLALNAAIEAARVGEMGKGFSVVAGEFRKLADDTNKIAAEIGIIVNELQQELEKLEEKCKEKDNI</sequence>
<protein>
    <submittedName>
        <fullName evidence="6">Methyl-accepting chemotaxis sensory transducer</fullName>
    </submittedName>
</protein>
<proteinExistence type="inferred from homology"/>
<dbReference type="AlphaFoldDB" id="C1DW00"/>
<dbReference type="PROSITE" id="PS50111">
    <property type="entry name" value="CHEMOTAXIS_TRANSDUC_2"/>
    <property type="match status" value="1"/>
</dbReference>
<dbReference type="GO" id="GO:0004888">
    <property type="term" value="F:transmembrane signaling receptor activity"/>
    <property type="evidence" value="ECO:0007669"/>
    <property type="project" value="InterPro"/>
</dbReference>
<dbReference type="OrthoDB" id="9807021at2"/>
<dbReference type="eggNOG" id="COG0840">
    <property type="taxonomic scope" value="Bacteria"/>
</dbReference>
<dbReference type="InterPro" id="IPR004089">
    <property type="entry name" value="MCPsignal_dom"/>
</dbReference>
<dbReference type="HOGENOM" id="CLU_000445_102_1_0"/>
<organism evidence="6 7">
    <name type="scientific">Sulfurihydrogenibium azorense (strain DSM 15241 / OCM 825 / Az-Fu1)</name>
    <dbReference type="NCBI Taxonomy" id="204536"/>
    <lineage>
        <taxon>Bacteria</taxon>
        <taxon>Pseudomonadati</taxon>
        <taxon>Aquificota</taxon>
        <taxon>Aquificia</taxon>
        <taxon>Aquificales</taxon>
        <taxon>Hydrogenothermaceae</taxon>
        <taxon>Sulfurihydrogenibium</taxon>
    </lineage>
</organism>
<keyword evidence="4" id="KW-0175">Coiled coil</keyword>
<accession>C1DW00</accession>
<comment type="similarity">
    <text evidence="2">Belongs to the methyl-accepting chemotaxis (MCP) protein family.</text>
</comment>
<keyword evidence="7" id="KW-1185">Reference proteome</keyword>
<evidence type="ECO:0000259" key="5">
    <source>
        <dbReference type="PROSITE" id="PS50111"/>
    </source>
</evidence>
<dbReference type="PANTHER" id="PTHR32089:SF112">
    <property type="entry name" value="LYSOZYME-LIKE PROTEIN-RELATED"/>
    <property type="match status" value="1"/>
</dbReference>
<dbReference type="Proteomes" id="UP000001369">
    <property type="component" value="Chromosome"/>
</dbReference>
<evidence type="ECO:0000256" key="4">
    <source>
        <dbReference type="SAM" id="Coils"/>
    </source>
</evidence>
<gene>
    <name evidence="6" type="ordered locus">SULAZ_1320</name>
</gene>
<dbReference type="KEGG" id="saf:SULAZ_1320"/>
<evidence type="ECO:0000313" key="7">
    <source>
        <dbReference type="Proteomes" id="UP000001369"/>
    </source>
</evidence>
<dbReference type="GO" id="GO:0006935">
    <property type="term" value="P:chemotaxis"/>
    <property type="evidence" value="ECO:0007669"/>
    <property type="project" value="InterPro"/>
</dbReference>
<evidence type="ECO:0000256" key="1">
    <source>
        <dbReference type="ARBA" id="ARBA00023224"/>
    </source>
</evidence>
<evidence type="ECO:0000256" key="2">
    <source>
        <dbReference type="ARBA" id="ARBA00029447"/>
    </source>
</evidence>
<feature type="domain" description="Methyl-accepting transducer" evidence="5">
    <location>
        <begin position="1"/>
        <end position="90"/>
    </location>
</feature>
<name>C1DW00_SULAA</name>
<dbReference type="Gene3D" id="1.10.287.950">
    <property type="entry name" value="Methyl-accepting chemotaxis protein"/>
    <property type="match status" value="1"/>
</dbReference>
<dbReference type="PRINTS" id="PR00260">
    <property type="entry name" value="CHEMTRNSDUCR"/>
</dbReference>
<dbReference type="GO" id="GO:0007165">
    <property type="term" value="P:signal transduction"/>
    <property type="evidence" value="ECO:0007669"/>
    <property type="project" value="UniProtKB-KW"/>
</dbReference>
<dbReference type="InterPro" id="IPR004090">
    <property type="entry name" value="Chemotax_Me-accpt_rcpt"/>
</dbReference>
<dbReference type="Pfam" id="PF00015">
    <property type="entry name" value="MCPsignal"/>
    <property type="match status" value="1"/>
</dbReference>
<dbReference type="PANTHER" id="PTHR32089">
    <property type="entry name" value="METHYL-ACCEPTING CHEMOTAXIS PROTEIN MCPB"/>
    <property type="match status" value="1"/>
</dbReference>
<reference evidence="6 7" key="1">
    <citation type="journal article" date="2009" name="J. Bacteriol.">
        <title>Complete and draft genome sequences of six members of the Aquificales.</title>
        <authorList>
            <person name="Reysenbach A.L."/>
            <person name="Hamamura N."/>
            <person name="Podar M."/>
            <person name="Griffiths E."/>
            <person name="Ferreira S."/>
            <person name="Hochstein R."/>
            <person name="Heidelberg J."/>
            <person name="Johnson J."/>
            <person name="Mead D."/>
            <person name="Pohorille A."/>
            <person name="Sarmiento M."/>
            <person name="Schweighofer K."/>
            <person name="Seshadri R."/>
            <person name="Voytek M.A."/>
        </authorList>
    </citation>
    <scope>NUCLEOTIDE SEQUENCE [LARGE SCALE GENOMIC DNA]</scope>
    <source>
        <strain evidence="7">Az-Fu1 / DSM 15241 / OCM 825</strain>
    </source>
</reference>
<evidence type="ECO:0000256" key="3">
    <source>
        <dbReference type="PROSITE-ProRule" id="PRU00284"/>
    </source>
</evidence>
<dbReference type="GO" id="GO:0016020">
    <property type="term" value="C:membrane"/>
    <property type="evidence" value="ECO:0007669"/>
    <property type="project" value="InterPro"/>
</dbReference>
<dbReference type="STRING" id="204536.SULAZ_1320"/>